<organism evidence="10">
    <name type="scientific">Clostridium paraputrificum</name>
    <dbReference type="NCBI Taxonomy" id="29363"/>
    <lineage>
        <taxon>Bacteria</taxon>
        <taxon>Bacillati</taxon>
        <taxon>Bacillota</taxon>
        <taxon>Clostridia</taxon>
        <taxon>Eubacteriales</taxon>
        <taxon>Clostridiaceae</taxon>
        <taxon>Clostridium</taxon>
    </lineage>
</organism>
<feature type="transmembrane region" description="Helical" evidence="9">
    <location>
        <begin position="20"/>
        <end position="39"/>
    </location>
</feature>
<evidence type="ECO:0000256" key="4">
    <source>
        <dbReference type="ARBA" id="ARBA00022475"/>
    </source>
</evidence>
<keyword evidence="7 9" id="KW-0472">Membrane</keyword>
<dbReference type="InterPro" id="IPR006305">
    <property type="entry name" value="FliQ"/>
</dbReference>
<keyword evidence="5 9" id="KW-0812">Transmembrane</keyword>
<dbReference type="GO" id="GO:0044780">
    <property type="term" value="P:bacterial-type flagellum assembly"/>
    <property type="evidence" value="ECO:0007669"/>
    <property type="project" value="InterPro"/>
</dbReference>
<dbReference type="EMBL" id="CACRTV010000088">
    <property type="protein sequence ID" value="VYU68593.1"/>
    <property type="molecule type" value="Genomic_DNA"/>
</dbReference>
<reference evidence="10" key="1">
    <citation type="submission" date="2019-11" db="EMBL/GenBank/DDBJ databases">
        <authorList>
            <person name="Feng L."/>
        </authorList>
    </citation>
    <scope>NUCLEOTIDE SEQUENCE</scope>
    <source>
        <strain evidence="10">CParaputrificumLFYP93</strain>
    </source>
</reference>
<keyword evidence="6 9" id="KW-1133">Transmembrane helix</keyword>
<dbReference type="AlphaFoldDB" id="A0A6N3GXB3"/>
<evidence type="ECO:0000256" key="2">
    <source>
        <dbReference type="ARBA" id="ARBA00006156"/>
    </source>
</evidence>
<sequence length="89" mass="9573">MSESLVIGVVKDAIITALKVAGPILAVAIVIGLIISIIQATTQIQEQTLTFVPKLLGVAFVGILLGNWMLHTIMGFTRRIFELIIKVST</sequence>
<dbReference type="InterPro" id="IPR002191">
    <property type="entry name" value="Bac_export_3"/>
</dbReference>
<dbReference type="Pfam" id="PF01313">
    <property type="entry name" value="Bac_export_3"/>
    <property type="match status" value="1"/>
</dbReference>
<dbReference type="GO" id="GO:0009425">
    <property type="term" value="C:bacterial-type flagellum basal body"/>
    <property type="evidence" value="ECO:0007669"/>
    <property type="project" value="UniProtKB-SubCell"/>
</dbReference>
<keyword evidence="10" id="KW-0969">Cilium</keyword>
<evidence type="ECO:0000256" key="6">
    <source>
        <dbReference type="ARBA" id="ARBA00022989"/>
    </source>
</evidence>
<dbReference type="NCBIfam" id="TIGR01402">
    <property type="entry name" value="fliQ"/>
    <property type="match status" value="1"/>
</dbReference>
<comment type="similarity">
    <text evidence="2 9">Belongs to the FliQ/MopD/SpaQ family.</text>
</comment>
<accession>A0A6N3GXB3</accession>
<evidence type="ECO:0000256" key="8">
    <source>
        <dbReference type="ARBA" id="ARBA00023143"/>
    </source>
</evidence>
<keyword evidence="10" id="KW-0282">Flagellum</keyword>
<evidence type="ECO:0000256" key="9">
    <source>
        <dbReference type="RuleBase" id="RU364090"/>
    </source>
</evidence>
<dbReference type="PIRSF" id="PIRSF004669">
    <property type="entry name" value="FliQ"/>
    <property type="match status" value="1"/>
</dbReference>
<evidence type="ECO:0000256" key="3">
    <source>
        <dbReference type="ARBA" id="ARBA00021718"/>
    </source>
</evidence>
<evidence type="ECO:0000256" key="1">
    <source>
        <dbReference type="ARBA" id="ARBA00004651"/>
    </source>
</evidence>
<dbReference type="PRINTS" id="PR00952">
    <property type="entry name" value="TYPE3IMQPROT"/>
</dbReference>
<dbReference type="RefSeq" id="WP_156563322.1">
    <property type="nucleotide sequence ID" value="NZ_CACRTV010000088.1"/>
</dbReference>
<dbReference type="GO" id="GO:0005886">
    <property type="term" value="C:plasma membrane"/>
    <property type="evidence" value="ECO:0007669"/>
    <property type="project" value="UniProtKB-SubCell"/>
</dbReference>
<feature type="transmembrane region" description="Helical" evidence="9">
    <location>
        <begin position="51"/>
        <end position="70"/>
    </location>
</feature>
<gene>
    <name evidence="9 10" type="primary">fliQ</name>
    <name evidence="10" type="ORF">CPLFYP93_03356</name>
</gene>
<dbReference type="PANTHER" id="PTHR34040:SF2">
    <property type="entry name" value="FLAGELLAR BIOSYNTHETIC PROTEIN FLIQ"/>
    <property type="match status" value="1"/>
</dbReference>
<keyword evidence="8 9" id="KW-0975">Bacterial flagellum</keyword>
<keyword evidence="4 9" id="KW-1003">Cell membrane</keyword>
<dbReference type="GO" id="GO:0009306">
    <property type="term" value="P:protein secretion"/>
    <property type="evidence" value="ECO:0007669"/>
    <property type="project" value="InterPro"/>
</dbReference>
<comment type="subcellular location">
    <subcellularLocation>
        <location evidence="1 9">Cell membrane</location>
        <topology evidence="1">Multi-pass membrane protein</topology>
    </subcellularLocation>
    <subcellularLocation>
        <location evidence="9">Bacterial flagellum basal body</location>
    </subcellularLocation>
</comment>
<evidence type="ECO:0000256" key="5">
    <source>
        <dbReference type="ARBA" id="ARBA00022692"/>
    </source>
</evidence>
<keyword evidence="10" id="KW-0966">Cell projection</keyword>
<comment type="function">
    <text evidence="9">Role in flagellar biosynthesis.</text>
</comment>
<protein>
    <recommendedName>
        <fullName evidence="3 9">Flagellar biosynthetic protein FliQ</fullName>
    </recommendedName>
</protein>
<proteinExistence type="inferred from homology"/>
<name>A0A6N3GXB3_9CLOT</name>
<dbReference type="PANTHER" id="PTHR34040">
    <property type="entry name" value="FLAGELLAR BIOSYNTHETIC PROTEIN FLIQ"/>
    <property type="match status" value="1"/>
</dbReference>
<evidence type="ECO:0000256" key="7">
    <source>
        <dbReference type="ARBA" id="ARBA00023136"/>
    </source>
</evidence>
<evidence type="ECO:0000313" key="10">
    <source>
        <dbReference type="EMBL" id="VYU68593.1"/>
    </source>
</evidence>